<dbReference type="PANTHER" id="PTHR11384:SF59">
    <property type="entry name" value="LYSOSOMAL COBALAMIN TRANSPORTER ABCD4"/>
    <property type="match status" value="1"/>
</dbReference>
<evidence type="ECO:0000313" key="12">
    <source>
        <dbReference type="EMBL" id="GAM01774.1"/>
    </source>
</evidence>
<dbReference type="OrthoDB" id="9810134at2"/>
<dbReference type="Gene3D" id="1.20.1560.10">
    <property type="entry name" value="ABC transporter type 1, transmembrane domain"/>
    <property type="match status" value="1"/>
</dbReference>
<evidence type="ECO:0000256" key="8">
    <source>
        <dbReference type="SAM" id="MobiDB-lite"/>
    </source>
</evidence>
<keyword evidence="2" id="KW-0813">Transport</keyword>
<dbReference type="InterPro" id="IPR027417">
    <property type="entry name" value="P-loop_NTPase"/>
</dbReference>
<evidence type="ECO:0000256" key="9">
    <source>
        <dbReference type="SAM" id="Phobius"/>
    </source>
</evidence>
<dbReference type="CDD" id="cd03223">
    <property type="entry name" value="ABCD_peroxisomal_ALDP"/>
    <property type="match status" value="1"/>
</dbReference>
<feature type="transmembrane region" description="Helical" evidence="9">
    <location>
        <begin position="86"/>
        <end position="110"/>
    </location>
</feature>
<dbReference type="GO" id="GO:0016887">
    <property type="term" value="F:ATP hydrolysis activity"/>
    <property type="evidence" value="ECO:0007669"/>
    <property type="project" value="InterPro"/>
</dbReference>
<feature type="region of interest" description="Disordered" evidence="8">
    <location>
        <begin position="1"/>
        <end position="21"/>
    </location>
</feature>
<keyword evidence="13" id="KW-1185">Reference proteome</keyword>
<dbReference type="PROSITE" id="PS50893">
    <property type="entry name" value="ABC_TRANSPORTER_2"/>
    <property type="match status" value="1"/>
</dbReference>
<dbReference type="GO" id="GO:0005524">
    <property type="term" value="F:ATP binding"/>
    <property type="evidence" value="ECO:0007669"/>
    <property type="project" value="UniProtKB-KW"/>
</dbReference>
<dbReference type="PANTHER" id="PTHR11384">
    <property type="entry name" value="ATP-BINDING CASSETTE, SUB-FAMILY D MEMBER"/>
    <property type="match status" value="1"/>
</dbReference>
<comment type="caution">
    <text evidence="12">The sequence shown here is derived from an EMBL/GenBank/DDBJ whole genome shotgun (WGS) entry which is preliminary data.</text>
</comment>
<dbReference type="InterPro" id="IPR003439">
    <property type="entry name" value="ABC_transporter-like_ATP-bd"/>
</dbReference>
<keyword evidence="5 12" id="KW-0067">ATP-binding</keyword>
<dbReference type="GO" id="GO:0140359">
    <property type="term" value="F:ABC-type transporter activity"/>
    <property type="evidence" value="ECO:0007669"/>
    <property type="project" value="InterPro"/>
</dbReference>
<evidence type="ECO:0000256" key="3">
    <source>
        <dbReference type="ARBA" id="ARBA00022692"/>
    </source>
</evidence>
<dbReference type="SMART" id="SM00382">
    <property type="entry name" value="AAA"/>
    <property type="match status" value="1"/>
</dbReference>
<evidence type="ECO:0000256" key="2">
    <source>
        <dbReference type="ARBA" id="ARBA00022448"/>
    </source>
</evidence>
<dbReference type="Pfam" id="PF06472">
    <property type="entry name" value="ABC_membrane_2"/>
    <property type="match status" value="1"/>
</dbReference>
<dbReference type="GO" id="GO:0005886">
    <property type="term" value="C:plasma membrane"/>
    <property type="evidence" value="ECO:0007669"/>
    <property type="project" value="UniProtKB-SubCell"/>
</dbReference>
<evidence type="ECO:0000259" key="10">
    <source>
        <dbReference type="PROSITE" id="PS50893"/>
    </source>
</evidence>
<dbReference type="EMBL" id="BBPI01000069">
    <property type="protein sequence ID" value="GAM01774.1"/>
    <property type="molecule type" value="Genomic_DNA"/>
</dbReference>
<feature type="transmembrane region" description="Helical" evidence="9">
    <location>
        <begin position="45"/>
        <end position="66"/>
    </location>
</feature>
<dbReference type="Proteomes" id="UP000032305">
    <property type="component" value="Unassembled WGS sequence"/>
</dbReference>
<accession>A0A0A1WA17</accession>
<name>A0A0A1WA17_9SPHN</name>
<evidence type="ECO:0000256" key="5">
    <source>
        <dbReference type="ARBA" id="ARBA00022840"/>
    </source>
</evidence>
<dbReference type="eggNOG" id="COG4178">
    <property type="taxonomic scope" value="Bacteria"/>
</dbReference>
<reference evidence="12 13" key="1">
    <citation type="submission" date="2014-11" db="EMBL/GenBank/DDBJ databases">
        <title>Whole genome shotgun sequence of Sphingomonas parapaucimobilis NBRC 15100.</title>
        <authorList>
            <person name="Katano-Makiyama Y."/>
            <person name="Hosoyama A."/>
            <person name="Hashimoto M."/>
            <person name="Hosoyama Y."/>
            <person name="Noguchi M."/>
            <person name="Numata M."/>
            <person name="Tsuchikane K."/>
            <person name="Hirakata S."/>
            <person name="Uohara A."/>
            <person name="Shimodaira J."/>
            <person name="Ohji S."/>
            <person name="Ichikawa N."/>
            <person name="Kimura A."/>
            <person name="Yamazoe A."/>
            <person name="Fujita N."/>
        </authorList>
    </citation>
    <scope>NUCLEOTIDE SEQUENCE [LARGE SCALE GENOMIC DNA]</scope>
    <source>
        <strain evidence="12 13">NBRC 15100</strain>
    </source>
</reference>
<dbReference type="Pfam" id="PF00005">
    <property type="entry name" value="ABC_tran"/>
    <property type="match status" value="1"/>
</dbReference>
<protein>
    <submittedName>
        <fullName evidence="12">Putative ABC transporter ATP-binding protein</fullName>
    </submittedName>
</protein>
<dbReference type="InterPro" id="IPR050835">
    <property type="entry name" value="ABC_transporter_sub-D"/>
</dbReference>
<gene>
    <name evidence="12" type="ORF">SP5_069_00180</name>
</gene>
<dbReference type="SUPFAM" id="SSF52540">
    <property type="entry name" value="P-loop containing nucleoside triphosphate hydrolases"/>
    <property type="match status" value="1"/>
</dbReference>
<dbReference type="SUPFAM" id="SSF90123">
    <property type="entry name" value="ABC transporter transmembrane region"/>
    <property type="match status" value="1"/>
</dbReference>
<dbReference type="PROSITE" id="PS00211">
    <property type="entry name" value="ABC_TRANSPORTER_1"/>
    <property type="match status" value="1"/>
</dbReference>
<keyword evidence="3 9" id="KW-0812">Transmembrane</keyword>
<dbReference type="InterPro" id="IPR011527">
    <property type="entry name" value="ABC1_TM_dom"/>
</dbReference>
<dbReference type="InterPro" id="IPR017871">
    <property type="entry name" value="ABC_transporter-like_CS"/>
</dbReference>
<feature type="domain" description="ABC transporter" evidence="10">
    <location>
        <begin position="393"/>
        <end position="599"/>
    </location>
</feature>
<dbReference type="Gene3D" id="3.40.50.300">
    <property type="entry name" value="P-loop containing nucleotide triphosphate hydrolases"/>
    <property type="match status" value="1"/>
</dbReference>
<sequence>MMPPPAHVEETRREAGLQPAQPASERWAHAWRLSTRYFVSQDWKWAWFLVACYCVIEVGTTSAFLLSNKWQREFYDAIEQRQGAQFLSLVVMFMMIAGLAIGTQFLHNIVGWTLSIRWRHWLNDWYLGRWFARDRFYEIERLRMIDNPDQRIAEDVRAFTSMGLEYGQSPLSIAISLIFSLVRAVAFAAILLETSSPLTLPLFGYRIPLPGGDLIWFSIVYVIFGTVFITWIGRPYIRRKMREQHYEADYRAGLIHVRRNGEQIAFSHAQRIEQDGLKSAFGNIRRNFYQLMLANAGLSAGQDIYQRTMQVVPLFLTVPKYFAGSITFGQVQGARDAFTQFASSLSYIVQAYPTIARQVANINRLKTLDDSLDYERPRGIAFTPGGTADGVAIRVEGLELRRPNGAPLMAVADWMVRDGERWVIQGPSGTGKTTLLRAIAGLWPDGAGDVAMTRRGSAMLVPQRLYLPLGTLKAAICFPDQPEEHDDGAIRALLGQVGLEAHRTALHELRMWQDELSPGEQQRVALARILLQRPTLLILDEATSALDAHNAAFLYQAILDAMPDTTIVSVVHNEKLAAYHTHRLRVHHGHATAAAITEADA</sequence>
<evidence type="ECO:0000259" key="11">
    <source>
        <dbReference type="PROSITE" id="PS50929"/>
    </source>
</evidence>
<evidence type="ECO:0000256" key="4">
    <source>
        <dbReference type="ARBA" id="ARBA00022741"/>
    </source>
</evidence>
<feature type="domain" description="ABC transmembrane type-1" evidence="11">
    <location>
        <begin position="58"/>
        <end position="357"/>
    </location>
</feature>
<feature type="transmembrane region" description="Helical" evidence="9">
    <location>
        <begin position="214"/>
        <end position="233"/>
    </location>
</feature>
<evidence type="ECO:0000313" key="13">
    <source>
        <dbReference type="Proteomes" id="UP000032305"/>
    </source>
</evidence>
<evidence type="ECO:0000256" key="6">
    <source>
        <dbReference type="ARBA" id="ARBA00022989"/>
    </source>
</evidence>
<feature type="transmembrane region" description="Helical" evidence="9">
    <location>
        <begin position="171"/>
        <end position="194"/>
    </location>
</feature>
<comment type="subcellular location">
    <subcellularLocation>
        <location evidence="1">Cell membrane</location>
        <topology evidence="1">Multi-pass membrane protein</topology>
    </subcellularLocation>
</comment>
<evidence type="ECO:0000256" key="1">
    <source>
        <dbReference type="ARBA" id="ARBA00004651"/>
    </source>
</evidence>
<evidence type="ECO:0000256" key="7">
    <source>
        <dbReference type="ARBA" id="ARBA00023136"/>
    </source>
</evidence>
<keyword evidence="4" id="KW-0547">Nucleotide-binding</keyword>
<proteinExistence type="predicted"/>
<keyword evidence="7 9" id="KW-0472">Membrane</keyword>
<dbReference type="RefSeq" id="WP_052811529.1">
    <property type="nucleotide sequence ID" value="NZ_BBPI01000069.1"/>
</dbReference>
<dbReference type="InterPro" id="IPR036640">
    <property type="entry name" value="ABC1_TM_sf"/>
</dbReference>
<organism evidence="12 13">
    <name type="scientific">Sphingomonas parapaucimobilis NBRC 15100</name>
    <dbReference type="NCBI Taxonomy" id="1219049"/>
    <lineage>
        <taxon>Bacteria</taxon>
        <taxon>Pseudomonadati</taxon>
        <taxon>Pseudomonadota</taxon>
        <taxon>Alphaproteobacteria</taxon>
        <taxon>Sphingomonadales</taxon>
        <taxon>Sphingomonadaceae</taxon>
        <taxon>Sphingomonas</taxon>
    </lineage>
</organism>
<dbReference type="AlphaFoldDB" id="A0A0A1WA17"/>
<dbReference type="PROSITE" id="PS50929">
    <property type="entry name" value="ABC_TM1F"/>
    <property type="match status" value="1"/>
</dbReference>
<keyword evidence="6 9" id="KW-1133">Transmembrane helix</keyword>
<dbReference type="InterPro" id="IPR003593">
    <property type="entry name" value="AAA+_ATPase"/>
</dbReference>